<evidence type="ECO:0008006" key="4">
    <source>
        <dbReference type="Google" id="ProtNLM"/>
    </source>
</evidence>
<sequence length="88" mass="9431">METKEWTVRISISEDDEDYRTVAEAVLTTPSGKRHASTAFARRNPGDRPVPEIGDELAAGRVLADLADKLIGDAAGDIAQLTGPARAR</sequence>
<dbReference type="SUPFAM" id="SSF143212">
    <property type="entry name" value="Rv2632c-like"/>
    <property type="match status" value="1"/>
</dbReference>
<evidence type="ECO:0000313" key="2">
    <source>
        <dbReference type="EMBL" id="SDH88452.1"/>
    </source>
</evidence>
<proteinExistence type="predicted"/>
<accession>A0A1G8G261</accession>
<feature type="region of interest" description="Disordered" evidence="1">
    <location>
        <begin position="30"/>
        <end position="50"/>
    </location>
</feature>
<dbReference type="RefSeq" id="WP_093173139.1">
    <property type="nucleotide sequence ID" value="NZ_FNCN01000025.1"/>
</dbReference>
<dbReference type="InterPro" id="IPR038070">
    <property type="entry name" value="Rv2632c-like_sf"/>
</dbReference>
<dbReference type="STRING" id="504805.SAMN05421505_12552"/>
<keyword evidence="3" id="KW-1185">Reference proteome</keyword>
<dbReference type="Pfam" id="PF08962">
    <property type="entry name" value="Rv2632c-like"/>
    <property type="match status" value="1"/>
</dbReference>
<gene>
    <name evidence="2" type="ORF">SAMN05421505_12552</name>
</gene>
<evidence type="ECO:0000313" key="3">
    <source>
        <dbReference type="Proteomes" id="UP000198923"/>
    </source>
</evidence>
<name>A0A1G8G261_9ACTN</name>
<dbReference type="InterPro" id="IPR015057">
    <property type="entry name" value="Rv2632c-like"/>
</dbReference>
<dbReference type="AlphaFoldDB" id="A0A1G8G261"/>
<protein>
    <recommendedName>
        <fullName evidence="4">DUF1876 domain-containing protein</fullName>
    </recommendedName>
</protein>
<reference evidence="2 3" key="1">
    <citation type="submission" date="2016-10" db="EMBL/GenBank/DDBJ databases">
        <authorList>
            <person name="de Groot N.N."/>
        </authorList>
    </citation>
    <scope>NUCLEOTIDE SEQUENCE [LARGE SCALE GENOMIC DNA]</scope>
    <source>
        <strain evidence="2 3">CPCC 201354</strain>
    </source>
</reference>
<dbReference type="Proteomes" id="UP000198923">
    <property type="component" value="Unassembled WGS sequence"/>
</dbReference>
<dbReference type="Gene3D" id="3.30.160.240">
    <property type="entry name" value="Rv1738"/>
    <property type="match status" value="1"/>
</dbReference>
<dbReference type="OrthoDB" id="4828144at2"/>
<organism evidence="2 3">
    <name type="scientific">Sinosporangium album</name>
    <dbReference type="NCBI Taxonomy" id="504805"/>
    <lineage>
        <taxon>Bacteria</taxon>
        <taxon>Bacillati</taxon>
        <taxon>Actinomycetota</taxon>
        <taxon>Actinomycetes</taxon>
        <taxon>Streptosporangiales</taxon>
        <taxon>Streptosporangiaceae</taxon>
        <taxon>Sinosporangium</taxon>
    </lineage>
</organism>
<dbReference type="EMBL" id="FNCN01000025">
    <property type="protein sequence ID" value="SDH88452.1"/>
    <property type="molecule type" value="Genomic_DNA"/>
</dbReference>
<evidence type="ECO:0000256" key="1">
    <source>
        <dbReference type="SAM" id="MobiDB-lite"/>
    </source>
</evidence>